<keyword evidence="4" id="KW-0547">Nucleotide-binding</keyword>
<gene>
    <name evidence="8" type="ORF">AKJ63_00005</name>
</gene>
<keyword evidence="9" id="KW-1185">Reference proteome</keyword>
<dbReference type="EMBL" id="LHXM01000001">
    <property type="protein sequence ID" value="KXA92005.1"/>
    <property type="molecule type" value="Genomic_DNA"/>
</dbReference>
<evidence type="ECO:0000313" key="9">
    <source>
        <dbReference type="Proteomes" id="UP000070195"/>
    </source>
</evidence>
<evidence type="ECO:0000259" key="6">
    <source>
        <dbReference type="Pfam" id="PF13607"/>
    </source>
</evidence>
<dbReference type="InterPro" id="IPR032875">
    <property type="entry name" value="Succ_CoA_lig_flav_dom"/>
</dbReference>
<feature type="domain" description="Succinyl-CoA synthetase-like flavodoxin" evidence="6">
    <location>
        <begin position="1"/>
        <end position="45"/>
    </location>
</feature>
<dbReference type="PANTHER" id="PTHR43334:SF2">
    <property type="entry name" value="ACETATE--COA LIGASE [ADP-FORMING]"/>
    <property type="match status" value="1"/>
</dbReference>
<dbReference type="InterPro" id="IPR016102">
    <property type="entry name" value="Succinyl-CoA_synth-like"/>
</dbReference>
<keyword evidence="3" id="KW-0436">Ligase</keyword>
<keyword evidence="5" id="KW-0067">ATP-binding</keyword>
<dbReference type="AlphaFoldDB" id="A0A133UCU3"/>
<name>A0A133UCU3_9EURY</name>
<feature type="non-terminal residue" evidence="8">
    <location>
        <position position="1"/>
    </location>
</feature>
<dbReference type="EC" id="6.2.1.13" evidence="2"/>
<comment type="caution">
    <text evidence="8">The sequence shown here is derived from an EMBL/GenBank/DDBJ whole genome shotgun (WGS) entry which is preliminary data.</text>
</comment>
<reference evidence="8 9" key="1">
    <citation type="journal article" date="2016" name="Sci. Rep.">
        <title>Metabolic traits of an uncultured archaeal lineage -MSBL1- from brine pools of the Red Sea.</title>
        <authorList>
            <person name="Mwirichia R."/>
            <person name="Alam I."/>
            <person name="Rashid M."/>
            <person name="Vinu M."/>
            <person name="Ba-Alawi W."/>
            <person name="Anthony Kamau A."/>
            <person name="Kamanda Ngugi D."/>
            <person name="Goker M."/>
            <person name="Klenk H.P."/>
            <person name="Bajic V."/>
            <person name="Stingl U."/>
        </authorList>
    </citation>
    <scope>NUCLEOTIDE SEQUENCE [LARGE SCALE GENOMIC DNA]</scope>
    <source>
        <strain evidence="8">SCGC-AAA259D18</strain>
    </source>
</reference>
<dbReference type="Pfam" id="PF19045">
    <property type="entry name" value="Ligase_CoA_2"/>
    <property type="match status" value="1"/>
</dbReference>
<dbReference type="GO" id="GO:0005524">
    <property type="term" value="F:ATP binding"/>
    <property type="evidence" value="ECO:0007669"/>
    <property type="project" value="UniProtKB-KW"/>
</dbReference>
<dbReference type="Gene3D" id="3.40.50.261">
    <property type="entry name" value="Succinyl-CoA synthetase domains"/>
    <property type="match status" value="1"/>
</dbReference>
<accession>A0A133UCU3</accession>
<dbReference type="InterPro" id="IPR051538">
    <property type="entry name" value="Acyl-CoA_Synth/Transferase"/>
</dbReference>
<dbReference type="Proteomes" id="UP000070195">
    <property type="component" value="Unassembled WGS sequence"/>
</dbReference>
<dbReference type="SUPFAM" id="SSF52210">
    <property type="entry name" value="Succinyl-CoA synthetase domains"/>
    <property type="match status" value="1"/>
</dbReference>
<dbReference type="Pfam" id="PF13607">
    <property type="entry name" value="Succ_CoA_lig"/>
    <property type="match status" value="1"/>
</dbReference>
<evidence type="ECO:0000259" key="7">
    <source>
        <dbReference type="Pfam" id="PF19045"/>
    </source>
</evidence>
<evidence type="ECO:0000256" key="3">
    <source>
        <dbReference type="ARBA" id="ARBA00022598"/>
    </source>
</evidence>
<dbReference type="GO" id="GO:0043758">
    <property type="term" value="F:acetate-CoA ligase (ADP-forming) activity"/>
    <property type="evidence" value="ECO:0007669"/>
    <property type="project" value="UniProtKB-EC"/>
</dbReference>
<evidence type="ECO:0000256" key="5">
    <source>
        <dbReference type="ARBA" id="ARBA00022840"/>
    </source>
</evidence>
<dbReference type="InterPro" id="IPR043938">
    <property type="entry name" value="Ligase_CoA_dom"/>
</dbReference>
<protein>
    <recommendedName>
        <fullName evidence="2">acetate--CoA ligase (ADP-forming)</fullName>
        <ecNumber evidence="2">6.2.1.13</ecNumber>
    </recommendedName>
</protein>
<evidence type="ECO:0000256" key="4">
    <source>
        <dbReference type="ARBA" id="ARBA00022741"/>
    </source>
</evidence>
<feature type="domain" description="Ligase-CoA" evidence="7">
    <location>
        <begin position="59"/>
        <end position="135"/>
    </location>
</feature>
<evidence type="ECO:0000256" key="2">
    <source>
        <dbReference type="ARBA" id="ARBA00012957"/>
    </source>
</evidence>
<evidence type="ECO:0000313" key="8">
    <source>
        <dbReference type="EMBL" id="KXA92005.1"/>
    </source>
</evidence>
<comment type="catalytic activity">
    <reaction evidence="1">
        <text>acetate + ATP + CoA = acetyl-CoA + ADP + phosphate</text>
        <dbReference type="Rhea" id="RHEA:15081"/>
        <dbReference type="ChEBI" id="CHEBI:30089"/>
        <dbReference type="ChEBI" id="CHEBI:30616"/>
        <dbReference type="ChEBI" id="CHEBI:43474"/>
        <dbReference type="ChEBI" id="CHEBI:57287"/>
        <dbReference type="ChEBI" id="CHEBI:57288"/>
        <dbReference type="ChEBI" id="CHEBI:456216"/>
        <dbReference type="EC" id="6.2.1.13"/>
    </reaction>
</comment>
<evidence type="ECO:0000256" key="1">
    <source>
        <dbReference type="ARBA" id="ARBA00001619"/>
    </source>
</evidence>
<dbReference type="PANTHER" id="PTHR43334">
    <property type="entry name" value="ACETATE--COA LIGASE [ADP-FORMING]"/>
    <property type="match status" value="1"/>
</dbReference>
<proteinExistence type="predicted"/>
<sequence length="197" mass="21347">TEAGAELVKFHSPSSVGKYEVFESAFRQAGLIQVEGIEELYEVCKGVAVLPKPDKKNTVIVTSSGGCGILAVDAAEDLDVNLMDLPEKSIERLEEALPSECILENPLDLTGSATAETFDESIKILARYKDIQVMVVVVGDPVPGEAEVIKERFDRLTMVPVMLGMGEEGREERNKLIEAGIPVFSEPETAIKVLDAL</sequence>
<organism evidence="8 9">
    <name type="scientific">candidate division MSBL1 archaeon SCGC-AAA259D18</name>
    <dbReference type="NCBI Taxonomy" id="1698262"/>
    <lineage>
        <taxon>Archaea</taxon>
        <taxon>Methanobacteriati</taxon>
        <taxon>Methanobacteriota</taxon>
        <taxon>candidate division MSBL1</taxon>
    </lineage>
</organism>